<dbReference type="Proteomes" id="UP000836841">
    <property type="component" value="Unassembled WGS sequence"/>
</dbReference>
<accession>A0AAU9RL19</accession>
<gene>
    <name evidence="2" type="ORF">TAV2_LOCUS4424</name>
</gene>
<feature type="non-terminal residue" evidence="2">
    <location>
        <position position="1"/>
    </location>
</feature>
<name>A0AAU9RL19_THLAR</name>
<comment type="caution">
    <text evidence="2">The sequence shown here is derived from an EMBL/GenBank/DDBJ whole genome shotgun (WGS) entry which is preliminary data.</text>
</comment>
<evidence type="ECO:0000313" key="3">
    <source>
        <dbReference type="Proteomes" id="UP000836841"/>
    </source>
</evidence>
<keyword evidence="3" id="KW-1185">Reference proteome</keyword>
<evidence type="ECO:0000256" key="1">
    <source>
        <dbReference type="SAM" id="MobiDB-lite"/>
    </source>
</evidence>
<proteinExistence type="predicted"/>
<protein>
    <recommendedName>
        <fullName evidence="4">GST N-terminal domain-containing protein</fullName>
    </recommendedName>
</protein>
<feature type="region of interest" description="Disordered" evidence="1">
    <location>
        <begin position="72"/>
        <end position="96"/>
    </location>
</feature>
<dbReference type="Gene3D" id="1.20.1050.10">
    <property type="match status" value="1"/>
</dbReference>
<dbReference type="EMBL" id="CAJVSB020000084">
    <property type="protein sequence ID" value="CAH2041301.1"/>
    <property type="molecule type" value="Genomic_DNA"/>
</dbReference>
<evidence type="ECO:0008006" key="4">
    <source>
        <dbReference type="Google" id="ProtNLM"/>
    </source>
</evidence>
<evidence type="ECO:0000313" key="2">
    <source>
        <dbReference type="EMBL" id="CAH2041301.1"/>
    </source>
</evidence>
<reference evidence="2 3" key="1">
    <citation type="submission" date="2022-03" db="EMBL/GenBank/DDBJ databases">
        <authorList>
            <person name="Nunn A."/>
            <person name="Chopra R."/>
            <person name="Nunn A."/>
            <person name="Contreras Garrido A."/>
        </authorList>
    </citation>
    <scope>NUCLEOTIDE SEQUENCE [LARGE SCALE GENOMIC DNA]</scope>
</reference>
<organism evidence="2 3">
    <name type="scientific">Thlaspi arvense</name>
    <name type="common">Field penny-cress</name>
    <dbReference type="NCBI Taxonomy" id="13288"/>
    <lineage>
        <taxon>Eukaryota</taxon>
        <taxon>Viridiplantae</taxon>
        <taxon>Streptophyta</taxon>
        <taxon>Embryophyta</taxon>
        <taxon>Tracheophyta</taxon>
        <taxon>Spermatophyta</taxon>
        <taxon>Magnoliopsida</taxon>
        <taxon>eudicotyledons</taxon>
        <taxon>Gunneridae</taxon>
        <taxon>Pentapetalae</taxon>
        <taxon>rosids</taxon>
        <taxon>malvids</taxon>
        <taxon>Brassicales</taxon>
        <taxon>Brassicaceae</taxon>
        <taxon>Thlaspideae</taxon>
        <taxon>Thlaspi</taxon>
    </lineage>
</organism>
<sequence>HHKTSKYSFQTPLSSSLLHPILCSSNPVASPLADELVLLDFWLSPFAMRVRIALADGTRVQRRERHELQRYSVGDEPCSKADTSSDSQKQAHMRVPDNCRHKSPFLPCGPYKRAEAGFWADFVEKKVSFHLHVWK</sequence>
<dbReference type="AlphaFoldDB" id="A0AAU9RL19"/>
<feature type="compositionally biased region" description="Polar residues" evidence="1">
    <location>
        <begin position="81"/>
        <end position="90"/>
    </location>
</feature>